<dbReference type="AlphaFoldDB" id="A0A0D6P3T0"/>
<organism evidence="1 2">
    <name type="scientific">Acidisphaera rubrifaciens HS-AP3</name>
    <dbReference type="NCBI Taxonomy" id="1231350"/>
    <lineage>
        <taxon>Bacteria</taxon>
        <taxon>Pseudomonadati</taxon>
        <taxon>Pseudomonadota</taxon>
        <taxon>Alphaproteobacteria</taxon>
        <taxon>Acetobacterales</taxon>
        <taxon>Acetobacteraceae</taxon>
        <taxon>Acidisphaera</taxon>
    </lineage>
</organism>
<name>A0A0D6P3T0_9PROT</name>
<dbReference type="RefSeq" id="WP_048860106.1">
    <property type="nucleotide sequence ID" value="NZ_BANB01000084.1"/>
</dbReference>
<gene>
    <name evidence="1" type="ORF">Asru_0084_18</name>
</gene>
<reference evidence="1 2" key="1">
    <citation type="submission" date="2012-11" db="EMBL/GenBank/DDBJ databases">
        <title>Whole genome sequence of Acidisphaera rubrifaciens HS-AP3.</title>
        <authorList>
            <person name="Azuma Y."/>
            <person name="Higashiura N."/>
            <person name="Hirakawa H."/>
            <person name="Matsushita K."/>
        </authorList>
    </citation>
    <scope>NUCLEOTIDE SEQUENCE [LARGE SCALE GENOMIC DNA]</scope>
    <source>
        <strain evidence="1 2">HS-AP3</strain>
    </source>
</reference>
<proteinExistence type="predicted"/>
<evidence type="ECO:0000313" key="2">
    <source>
        <dbReference type="Proteomes" id="UP000032680"/>
    </source>
</evidence>
<dbReference type="Proteomes" id="UP000032680">
    <property type="component" value="Unassembled WGS sequence"/>
</dbReference>
<comment type="caution">
    <text evidence="1">The sequence shown here is derived from an EMBL/GenBank/DDBJ whole genome shotgun (WGS) entry which is preliminary data.</text>
</comment>
<accession>A0A0D6P3T0</accession>
<evidence type="ECO:0000313" key="1">
    <source>
        <dbReference type="EMBL" id="GAN76307.1"/>
    </source>
</evidence>
<keyword evidence="2" id="KW-1185">Reference proteome</keyword>
<dbReference type="OrthoDB" id="7619035at2"/>
<evidence type="ECO:0008006" key="3">
    <source>
        <dbReference type="Google" id="ProtNLM"/>
    </source>
</evidence>
<sequence length="161" mass="17774">MTLAELSQLSQAAGSAAVVASLIFIGIQIHQSTKSARAASHHAVSEALNRINLLWARDGEVARIWLLGMGDRGALTQEERWRFDSLIRAYLHVCETMYTQARLGSGDRGIVLAEEDGIRTVFSSAGAIEWWAENPFGFAPEFRAYVERLITSPIQTGVRSR</sequence>
<dbReference type="EMBL" id="BANB01000084">
    <property type="protein sequence ID" value="GAN76307.1"/>
    <property type="molecule type" value="Genomic_DNA"/>
</dbReference>
<protein>
    <recommendedName>
        <fullName evidence="3">DUF4760 domain-containing protein</fullName>
    </recommendedName>
</protein>